<dbReference type="Gene3D" id="3.40.20.10">
    <property type="entry name" value="Severin"/>
    <property type="match status" value="6"/>
</dbReference>
<comment type="caution">
    <text evidence="6">The sequence shown here is derived from an EMBL/GenBank/DDBJ whole genome shotgun (WGS) entry which is preliminary data.</text>
</comment>
<dbReference type="Pfam" id="PF00626">
    <property type="entry name" value="Gelsolin"/>
    <property type="match status" value="6"/>
</dbReference>
<comment type="similarity">
    <text evidence="1">Belongs to the villin/gelsolin family.</text>
</comment>
<dbReference type="AlphaFoldDB" id="A0AAV7ZVJ4"/>
<dbReference type="CDD" id="cd11289">
    <property type="entry name" value="gelsolin_S2_like"/>
    <property type="match status" value="1"/>
</dbReference>
<reference evidence="6" key="1">
    <citation type="submission" date="2022-08" db="EMBL/GenBank/DDBJ databases">
        <title>Novel sulphate-reducing endosymbionts in the free-living metamonad Anaeramoeba.</title>
        <authorList>
            <person name="Jerlstrom-Hultqvist J."/>
            <person name="Cepicka I."/>
            <person name="Gallot-Lavallee L."/>
            <person name="Salas-Leiva D."/>
            <person name="Curtis B.A."/>
            <person name="Zahonova K."/>
            <person name="Pipaliya S."/>
            <person name="Dacks J."/>
            <person name="Roger A.J."/>
        </authorList>
    </citation>
    <scope>NUCLEOTIDE SEQUENCE</scope>
    <source>
        <strain evidence="6">Busselton2</strain>
    </source>
</reference>
<dbReference type="GO" id="GO:0015629">
    <property type="term" value="C:actin cytoskeleton"/>
    <property type="evidence" value="ECO:0007669"/>
    <property type="project" value="TreeGrafter"/>
</dbReference>
<dbReference type="SMART" id="SM00153">
    <property type="entry name" value="VHP"/>
    <property type="match status" value="1"/>
</dbReference>
<dbReference type="PROSITE" id="PS51089">
    <property type="entry name" value="HP"/>
    <property type="match status" value="1"/>
</dbReference>
<evidence type="ECO:0000256" key="3">
    <source>
        <dbReference type="ARBA" id="ARBA00022737"/>
    </source>
</evidence>
<dbReference type="GO" id="GO:0051014">
    <property type="term" value="P:actin filament severing"/>
    <property type="evidence" value="ECO:0007669"/>
    <property type="project" value="TreeGrafter"/>
</dbReference>
<dbReference type="SUPFAM" id="SSF55753">
    <property type="entry name" value="Actin depolymerizing proteins"/>
    <property type="match status" value="6"/>
</dbReference>
<dbReference type="InterPro" id="IPR007123">
    <property type="entry name" value="Gelsolin-like_dom"/>
</dbReference>
<dbReference type="PANTHER" id="PTHR11977">
    <property type="entry name" value="VILLIN"/>
    <property type="match status" value="1"/>
</dbReference>
<dbReference type="InterPro" id="IPR036886">
    <property type="entry name" value="Villin_headpiece_dom_sf"/>
</dbReference>
<sequence length="803" mass="91497">MTSEFVSFQPGQKPGIEVWRIEKMKVAAWKKVGVFLTGDSFIILHTKRTKSGIAYDLYFWLGAESSQDEKGVAAYKTVELDDYLGGRAIQYRVVQHHEPENFLAVFKGGIKYEEGGIDSGFKHVVRDQYKTRLLHLKGRRNVRVNQVKVAANSLNAGDVFVLDCGLNIYQWNGKDCNKMEKMKGLQVTSKIKDDERGGKAKVHIIAQGEEEEDFWKAIGGKGRIQTAEEGGDDDEFEKETTKNIVLFRVCDESGKLLITEEARPPLKKAMLDTMDCFILDCGSQIFVWIGKGSTKQEKKESMANAVKFLEQNNRPDWTPITRVIEGGETPLFAEKFVDWYQYRPRRREVKKTQQRVQKKVDINVEQMHQMRQKESERTIDDGTGTLKIWRIENFKKEDVDESTYGQFFSGDSYIILYTYMQGTRERYIIYFWQGRHSTTDEKGTSALLTVELDEELGGQAVQSRVIQGKEPNHFLSLFKGKMIVRNGGCPSGFRTVNEENIGVDENEPALFHIRGTTDLNTRASQVEAKCSSLNSGDCFVLNANSDIQCIWLGSGSNQDEKDVAQNIAKIIKSNRSQILVMNEGEEPQEFWDTLGGKTEYASEGLELQAEMADPRLFQLSNASGTFKAEEIYNFDQDDLDNDDCFILDVYNEVYLWLGGGSNELEREESIKAVINYVKSAKDGRSKDTPIIRVVAGFEPPLFTCHFLGWDNSKAGKDPYALKLKELMGGGTGDVRKDVKMYDKQVYSYAILTKRPLPMGVKVMELETYLSDEEFKKYIGITRDQYNKLPNWKKKNLKKKAKLF</sequence>
<dbReference type="InterPro" id="IPR003128">
    <property type="entry name" value="Villin_headpiece"/>
</dbReference>
<dbReference type="GO" id="GO:0008154">
    <property type="term" value="P:actin polymerization or depolymerization"/>
    <property type="evidence" value="ECO:0007669"/>
    <property type="project" value="TreeGrafter"/>
</dbReference>
<proteinExistence type="inferred from homology"/>
<keyword evidence="3" id="KW-0677">Repeat</keyword>
<accession>A0AAV7ZVJ4</accession>
<dbReference type="FunFam" id="3.40.20.10:FF:000001">
    <property type="entry name" value="Gelsolin"/>
    <property type="match status" value="1"/>
</dbReference>
<dbReference type="GO" id="GO:0051016">
    <property type="term" value="P:barbed-end actin filament capping"/>
    <property type="evidence" value="ECO:0007669"/>
    <property type="project" value="TreeGrafter"/>
</dbReference>
<evidence type="ECO:0000313" key="7">
    <source>
        <dbReference type="Proteomes" id="UP001146793"/>
    </source>
</evidence>
<dbReference type="Pfam" id="PF02209">
    <property type="entry name" value="VHP"/>
    <property type="match status" value="1"/>
</dbReference>
<dbReference type="InterPro" id="IPR007122">
    <property type="entry name" value="Villin/Gelsolin"/>
</dbReference>
<dbReference type="CDD" id="cd11292">
    <property type="entry name" value="gelsolin_S3_like"/>
    <property type="match status" value="1"/>
</dbReference>
<evidence type="ECO:0000259" key="5">
    <source>
        <dbReference type="PROSITE" id="PS51089"/>
    </source>
</evidence>
<dbReference type="GO" id="GO:0051015">
    <property type="term" value="F:actin filament binding"/>
    <property type="evidence" value="ECO:0007669"/>
    <property type="project" value="InterPro"/>
</dbReference>
<dbReference type="CDD" id="cd11290">
    <property type="entry name" value="gelsolin_S1_like"/>
    <property type="match status" value="1"/>
</dbReference>
<evidence type="ECO:0000313" key="6">
    <source>
        <dbReference type="EMBL" id="KAJ3446011.1"/>
    </source>
</evidence>
<dbReference type="PRINTS" id="PR00597">
    <property type="entry name" value="GELSOLIN"/>
</dbReference>
<dbReference type="FunFam" id="3.40.20.10:FF:000005">
    <property type="entry name" value="Gelsolin"/>
    <property type="match status" value="1"/>
</dbReference>
<organism evidence="6 7">
    <name type="scientific">Anaeramoeba flamelloides</name>
    <dbReference type="NCBI Taxonomy" id="1746091"/>
    <lineage>
        <taxon>Eukaryota</taxon>
        <taxon>Metamonada</taxon>
        <taxon>Anaeramoebidae</taxon>
        <taxon>Anaeramoeba</taxon>
    </lineage>
</organism>
<feature type="domain" description="HP" evidence="5">
    <location>
        <begin position="740"/>
        <end position="803"/>
    </location>
</feature>
<evidence type="ECO:0000256" key="1">
    <source>
        <dbReference type="ARBA" id="ARBA00008418"/>
    </source>
</evidence>
<dbReference type="EMBL" id="JANTQA010000021">
    <property type="protein sequence ID" value="KAJ3446011.1"/>
    <property type="molecule type" value="Genomic_DNA"/>
</dbReference>
<dbReference type="SUPFAM" id="SSF47050">
    <property type="entry name" value="VHP, Villin headpiece domain"/>
    <property type="match status" value="1"/>
</dbReference>
<dbReference type="Proteomes" id="UP001146793">
    <property type="component" value="Unassembled WGS sequence"/>
</dbReference>
<dbReference type="PANTHER" id="PTHR11977:SF51">
    <property type="entry name" value="PROTEIN FLIGHTLESS-1 HOMOLOG"/>
    <property type="match status" value="1"/>
</dbReference>
<protein>
    <submittedName>
        <fullName evidence="6">Villin</fullName>
    </submittedName>
</protein>
<dbReference type="CDD" id="cd11288">
    <property type="entry name" value="gelsolin_S5_like"/>
    <property type="match status" value="1"/>
</dbReference>
<gene>
    <name evidence="6" type="ORF">M0812_08546</name>
</gene>
<keyword evidence="2" id="KW-0117">Actin capping</keyword>
<dbReference type="GO" id="GO:0005546">
    <property type="term" value="F:phosphatidylinositol-4,5-bisphosphate binding"/>
    <property type="evidence" value="ECO:0007669"/>
    <property type="project" value="TreeGrafter"/>
</dbReference>
<dbReference type="GO" id="GO:0005737">
    <property type="term" value="C:cytoplasm"/>
    <property type="evidence" value="ECO:0007669"/>
    <property type="project" value="TreeGrafter"/>
</dbReference>
<evidence type="ECO:0000256" key="2">
    <source>
        <dbReference type="ARBA" id="ARBA00022467"/>
    </source>
</evidence>
<name>A0AAV7ZVJ4_9EUKA</name>
<evidence type="ECO:0000256" key="4">
    <source>
        <dbReference type="ARBA" id="ARBA00023203"/>
    </source>
</evidence>
<dbReference type="CDD" id="cd11293">
    <property type="entry name" value="gelsolin_S4_like"/>
    <property type="match status" value="1"/>
</dbReference>
<dbReference type="SMART" id="SM00262">
    <property type="entry name" value="GEL"/>
    <property type="match status" value="6"/>
</dbReference>
<keyword evidence="4" id="KW-0009">Actin-binding</keyword>
<dbReference type="CDD" id="cd11291">
    <property type="entry name" value="gelsolin_S6_like"/>
    <property type="match status" value="1"/>
</dbReference>
<dbReference type="Gene3D" id="1.10.950.10">
    <property type="entry name" value="Villin headpiece domain"/>
    <property type="match status" value="1"/>
</dbReference>
<dbReference type="InterPro" id="IPR029006">
    <property type="entry name" value="ADF-H/Gelsolin-like_dom_sf"/>
</dbReference>